<dbReference type="RefSeq" id="WP_104968323.1">
    <property type="nucleotide sequence ID" value="NZ_CP025536.1"/>
</dbReference>
<reference evidence="3 4" key="1">
    <citation type="submission" date="2017-12" db="EMBL/GenBank/DDBJ databases">
        <authorList>
            <person name="Hurst M.R.H."/>
        </authorList>
    </citation>
    <scope>NUCLEOTIDE SEQUENCE [LARGE SCALE GENOMIC DNA]</scope>
    <source>
        <strain evidence="3 4">TH11417</strain>
    </source>
</reference>
<feature type="transmembrane region" description="Helical" evidence="1">
    <location>
        <begin position="67"/>
        <end position="87"/>
    </location>
</feature>
<dbReference type="KEGG" id="splr:C0J00_07660"/>
<dbReference type="GO" id="GO:0005886">
    <property type="term" value="C:plasma membrane"/>
    <property type="evidence" value="ECO:0007669"/>
    <property type="project" value="TreeGrafter"/>
</dbReference>
<sequence>MTILIFFIGSTIGSFVGLVVDRFPEHSIISPASHCMTCQTCLKWYDLIPVVSQILSKSRCRYCQANLPVRYAIIEACCGLLALFSFWQILTPSQAILLATSLCLSLYDIKSHSFPFIIWLFVFIPMSLFYHWENMTVILLLIGFLAEIKNIRMGSGDFLFLALLSLSIGFQEILWLIQIASGLGILALTIKKDRELAFVPYLSLAYLIVLVFHHTSL</sequence>
<dbReference type="GeneID" id="98393783"/>
<dbReference type="Pfam" id="PF06750">
    <property type="entry name" value="A24_N_bact"/>
    <property type="match status" value="1"/>
</dbReference>
<reference evidence="3 4" key="2">
    <citation type="submission" date="2018-02" db="EMBL/GenBank/DDBJ databases">
        <title>Whole genome sequencing analysis of Streptococcus pluranimalium isolated from cattle infected mastitis in China.</title>
        <authorList>
            <person name="Zhang J.-R."/>
            <person name="Hu G.-Z."/>
        </authorList>
    </citation>
    <scope>NUCLEOTIDE SEQUENCE [LARGE SCALE GENOMIC DNA]</scope>
    <source>
        <strain evidence="3 4">TH11417</strain>
    </source>
</reference>
<dbReference type="GO" id="GO:0006465">
    <property type="term" value="P:signal peptide processing"/>
    <property type="evidence" value="ECO:0007669"/>
    <property type="project" value="TreeGrafter"/>
</dbReference>
<dbReference type="PANTHER" id="PTHR30487:SF0">
    <property type="entry name" value="PREPILIN LEADER PEPTIDASE_N-METHYLTRANSFERASE-RELATED"/>
    <property type="match status" value="1"/>
</dbReference>
<dbReference type="Proteomes" id="UP000238956">
    <property type="component" value="Chromosome"/>
</dbReference>
<keyword evidence="1" id="KW-0812">Transmembrane</keyword>
<dbReference type="OrthoDB" id="9789291at2"/>
<dbReference type="InterPro" id="IPR050882">
    <property type="entry name" value="Prepilin_peptidase/N-MTase"/>
</dbReference>
<keyword evidence="4" id="KW-1185">Reference proteome</keyword>
<dbReference type="PANTHER" id="PTHR30487">
    <property type="entry name" value="TYPE 4 PREPILIN-LIKE PROTEINS LEADER PEPTIDE-PROCESSING ENZYME"/>
    <property type="match status" value="1"/>
</dbReference>
<organism evidence="3 4">
    <name type="scientific">Streptococcus pluranimalium</name>
    <dbReference type="NCBI Taxonomy" id="82348"/>
    <lineage>
        <taxon>Bacteria</taxon>
        <taxon>Bacillati</taxon>
        <taxon>Bacillota</taxon>
        <taxon>Bacilli</taxon>
        <taxon>Lactobacillales</taxon>
        <taxon>Streptococcaceae</taxon>
        <taxon>Streptococcus</taxon>
    </lineage>
</organism>
<protein>
    <submittedName>
        <fullName evidence="3">Prepilin peptidase</fullName>
    </submittedName>
</protein>
<dbReference type="GO" id="GO:0004190">
    <property type="term" value="F:aspartic-type endopeptidase activity"/>
    <property type="evidence" value="ECO:0007669"/>
    <property type="project" value="TreeGrafter"/>
</dbReference>
<feature type="transmembrane region" description="Helical" evidence="1">
    <location>
        <begin position="196"/>
        <end position="215"/>
    </location>
</feature>
<evidence type="ECO:0000259" key="2">
    <source>
        <dbReference type="Pfam" id="PF06750"/>
    </source>
</evidence>
<dbReference type="InterPro" id="IPR010627">
    <property type="entry name" value="Prepilin_pept_A24_N"/>
</dbReference>
<accession>A0A2L0D594</accession>
<dbReference type="EMBL" id="CP025536">
    <property type="protein sequence ID" value="AUW97002.1"/>
    <property type="molecule type" value="Genomic_DNA"/>
</dbReference>
<feature type="transmembrane region" description="Helical" evidence="1">
    <location>
        <begin position="158"/>
        <end position="189"/>
    </location>
</feature>
<name>A0A2L0D594_9STRE</name>
<proteinExistence type="predicted"/>
<evidence type="ECO:0000313" key="4">
    <source>
        <dbReference type="Proteomes" id="UP000238956"/>
    </source>
</evidence>
<evidence type="ECO:0000256" key="1">
    <source>
        <dbReference type="SAM" id="Phobius"/>
    </source>
</evidence>
<gene>
    <name evidence="3" type="ORF">C0J00_07660</name>
</gene>
<dbReference type="AlphaFoldDB" id="A0A2L0D594"/>
<feature type="transmembrane region" description="Helical" evidence="1">
    <location>
        <begin position="116"/>
        <end position="146"/>
    </location>
</feature>
<feature type="domain" description="Prepilin peptidase A24 N-terminal" evidence="2">
    <location>
        <begin position="8"/>
        <end position="88"/>
    </location>
</feature>
<evidence type="ECO:0000313" key="3">
    <source>
        <dbReference type="EMBL" id="AUW97002.1"/>
    </source>
</evidence>
<keyword evidence="1" id="KW-1133">Transmembrane helix</keyword>
<keyword evidence="1" id="KW-0472">Membrane</keyword>